<dbReference type="Proteomes" id="UP000285146">
    <property type="component" value="Unassembled WGS sequence"/>
</dbReference>
<dbReference type="Pfam" id="PF00107">
    <property type="entry name" value="ADH_zinc_N"/>
    <property type="match status" value="1"/>
</dbReference>
<dbReference type="SUPFAM" id="SSF51735">
    <property type="entry name" value="NAD(P)-binding Rossmann-fold domains"/>
    <property type="match status" value="1"/>
</dbReference>
<evidence type="ECO:0000313" key="8">
    <source>
        <dbReference type="Proteomes" id="UP000285146"/>
    </source>
</evidence>
<keyword evidence="3" id="KW-0547">Nucleotide-binding</keyword>
<feature type="domain" description="Enoyl reductase (ER)" evidence="6">
    <location>
        <begin position="19"/>
        <end position="358"/>
    </location>
</feature>
<dbReference type="PANTHER" id="PTHR45348">
    <property type="entry name" value="HYPOTHETICAL OXIDOREDUCTASE (EUROFUNG)"/>
    <property type="match status" value="1"/>
</dbReference>
<evidence type="ECO:0000259" key="6">
    <source>
        <dbReference type="SMART" id="SM00829"/>
    </source>
</evidence>
<reference evidence="7 8" key="1">
    <citation type="submission" date="2015-09" db="EMBL/GenBank/DDBJ databases">
        <title>Host preference determinants of Valsa canker pathogens revealed by comparative genomics.</title>
        <authorList>
            <person name="Yin Z."/>
            <person name="Huang L."/>
        </authorList>
    </citation>
    <scope>NUCLEOTIDE SEQUENCE [LARGE SCALE GENOMIC DNA]</scope>
    <source>
        <strain evidence="7 8">SXYLt</strain>
    </source>
</reference>
<dbReference type="PANTHER" id="PTHR45348:SF1">
    <property type="entry name" value="TRANS-ENOYL REDUCTASE STHE"/>
    <property type="match status" value="1"/>
</dbReference>
<evidence type="ECO:0000256" key="4">
    <source>
        <dbReference type="ARBA" id="ARBA00022857"/>
    </source>
</evidence>
<dbReference type="CDD" id="cd08249">
    <property type="entry name" value="enoyl_reductase_like"/>
    <property type="match status" value="1"/>
</dbReference>
<dbReference type="OrthoDB" id="48317at2759"/>
<dbReference type="STRING" id="1230097.A0A423WU47"/>
<evidence type="ECO:0000256" key="2">
    <source>
        <dbReference type="ARBA" id="ARBA00011245"/>
    </source>
</evidence>
<evidence type="ECO:0000256" key="1">
    <source>
        <dbReference type="ARBA" id="ARBA00008072"/>
    </source>
</evidence>
<gene>
    <name evidence="7" type="ORF">VPNG_06635</name>
</gene>
<dbReference type="InterPro" id="IPR036291">
    <property type="entry name" value="NAD(P)-bd_dom_sf"/>
</dbReference>
<dbReference type="Pfam" id="PF08240">
    <property type="entry name" value="ADH_N"/>
    <property type="match status" value="1"/>
</dbReference>
<comment type="subunit">
    <text evidence="2">Monomer.</text>
</comment>
<proteinExistence type="inferred from homology"/>
<evidence type="ECO:0000256" key="5">
    <source>
        <dbReference type="ARBA" id="ARBA00023002"/>
    </source>
</evidence>
<sequence>MDYTAPVLPETQTAIVANGSGELVITTDAPLPSLGPDMLLLRNVAVAINPVDVKLTGLMASKGATAGSDCAGIVVAVGRDVAAHHFAPGDRVCAPLPAMNPLAPRIGAFAEYVCVWSDFALKVPSNMPLESAAALGIGTVTIGYALFHSLRIPGYPDKPTTKPTVVLVYGGSTASGTMAIQLIRKAGCIPITTCSPRNFALVESYGAEKAFDYHDIKSAEDIRAYTHNALDYVLDCYCEGSSTVFCYNAIGRAGGRYTTLEPYPEHVAKTRRRVKPEWILGPALLGEKVGWKEPYTIEANPELRAFGREWFQCAQRLLDRGELRPHPVRIGDKLGFEGVLDGIGLVRQKGLSAEKLVYRVGR</sequence>
<dbReference type="GO" id="GO:0016651">
    <property type="term" value="F:oxidoreductase activity, acting on NAD(P)H"/>
    <property type="evidence" value="ECO:0007669"/>
    <property type="project" value="InterPro"/>
</dbReference>
<dbReference type="InterPro" id="IPR020843">
    <property type="entry name" value="ER"/>
</dbReference>
<dbReference type="GO" id="GO:0000166">
    <property type="term" value="F:nucleotide binding"/>
    <property type="evidence" value="ECO:0007669"/>
    <property type="project" value="UniProtKB-KW"/>
</dbReference>
<dbReference type="InParanoid" id="A0A423WU47"/>
<dbReference type="Gene3D" id="3.90.180.10">
    <property type="entry name" value="Medium-chain alcohol dehydrogenases, catalytic domain"/>
    <property type="match status" value="1"/>
</dbReference>
<comment type="caution">
    <text evidence="7">The sequence shown here is derived from an EMBL/GenBank/DDBJ whole genome shotgun (WGS) entry which is preliminary data.</text>
</comment>
<dbReference type="InterPro" id="IPR011032">
    <property type="entry name" value="GroES-like_sf"/>
</dbReference>
<evidence type="ECO:0000313" key="7">
    <source>
        <dbReference type="EMBL" id="ROW07076.1"/>
    </source>
</evidence>
<dbReference type="EMBL" id="LKEB01000040">
    <property type="protein sequence ID" value="ROW07076.1"/>
    <property type="molecule type" value="Genomic_DNA"/>
</dbReference>
<dbReference type="SUPFAM" id="SSF50129">
    <property type="entry name" value="GroES-like"/>
    <property type="match status" value="1"/>
</dbReference>
<protein>
    <recommendedName>
        <fullName evidence="6">Enoyl reductase (ER) domain-containing protein</fullName>
    </recommendedName>
</protein>
<dbReference type="InterPro" id="IPR047122">
    <property type="entry name" value="Trans-enoyl_RdTase-like"/>
</dbReference>
<dbReference type="SMART" id="SM00829">
    <property type="entry name" value="PKS_ER"/>
    <property type="match status" value="1"/>
</dbReference>
<name>A0A423WU47_9PEZI</name>
<evidence type="ECO:0000256" key="3">
    <source>
        <dbReference type="ARBA" id="ARBA00022741"/>
    </source>
</evidence>
<keyword evidence="4" id="KW-0521">NADP</keyword>
<organism evidence="7 8">
    <name type="scientific">Cytospora leucostoma</name>
    <dbReference type="NCBI Taxonomy" id="1230097"/>
    <lineage>
        <taxon>Eukaryota</taxon>
        <taxon>Fungi</taxon>
        <taxon>Dikarya</taxon>
        <taxon>Ascomycota</taxon>
        <taxon>Pezizomycotina</taxon>
        <taxon>Sordariomycetes</taxon>
        <taxon>Sordariomycetidae</taxon>
        <taxon>Diaporthales</taxon>
        <taxon>Cytosporaceae</taxon>
        <taxon>Cytospora</taxon>
    </lineage>
</organism>
<keyword evidence="8" id="KW-1185">Reference proteome</keyword>
<keyword evidence="5" id="KW-0560">Oxidoreductase</keyword>
<dbReference type="InterPro" id="IPR013149">
    <property type="entry name" value="ADH-like_C"/>
</dbReference>
<dbReference type="InterPro" id="IPR013154">
    <property type="entry name" value="ADH-like_N"/>
</dbReference>
<comment type="similarity">
    <text evidence="1">Belongs to the zinc-containing alcohol dehydrogenase family.</text>
</comment>
<dbReference type="AlphaFoldDB" id="A0A423WU47"/>
<dbReference type="Gene3D" id="3.40.50.720">
    <property type="entry name" value="NAD(P)-binding Rossmann-like Domain"/>
    <property type="match status" value="1"/>
</dbReference>
<accession>A0A423WU47</accession>